<dbReference type="OrthoDB" id="516854at2"/>
<evidence type="ECO:0000313" key="3">
    <source>
        <dbReference type="Proteomes" id="UP000029525"/>
    </source>
</evidence>
<gene>
    <name evidence="2" type="ORF">HMPREF0647_11430</name>
</gene>
<proteinExistence type="predicted"/>
<evidence type="ECO:0000259" key="1">
    <source>
        <dbReference type="Pfam" id="PF14280"/>
    </source>
</evidence>
<dbReference type="EMBL" id="JRNQ01000137">
    <property type="protein sequence ID" value="KGF41051.1"/>
    <property type="molecule type" value="Genomic_DNA"/>
</dbReference>
<sequence length="172" mass="19737">MPNQKSLKMEDMSEAFVRALCAVHGYSIVKCEHDNDGVDIGIRCKGKPCDESDILSPEIEVQLKSSYSRITQQQDGSINYSLEVKNYKSLIEEKRMIPLILVVFHMPTDEGDWIEQTSDWLKIKKCAYWISLKGREDTENQESITINIPADHQLTKDSLKSIMIKISKQEEL</sequence>
<dbReference type="Proteomes" id="UP000029525">
    <property type="component" value="Unassembled WGS sequence"/>
</dbReference>
<dbReference type="Pfam" id="PF14280">
    <property type="entry name" value="DUF4365"/>
    <property type="match status" value="1"/>
</dbReference>
<dbReference type="RefSeq" id="WP_036869047.1">
    <property type="nucleotide sequence ID" value="NZ_JRNQ01000137.1"/>
</dbReference>
<evidence type="ECO:0000313" key="2">
    <source>
        <dbReference type="EMBL" id="KGF41051.1"/>
    </source>
</evidence>
<feature type="domain" description="DUF4365" evidence="1">
    <location>
        <begin position="10"/>
        <end position="163"/>
    </location>
</feature>
<comment type="caution">
    <text evidence="2">The sequence shown here is derived from an EMBL/GenBank/DDBJ whole genome shotgun (WGS) entry which is preliminary data.</text>
</comment>
<reference evidence="2 3" key="1">
    <citation type="submission" date="2014-07" db="EMBL/GenBank/DDBJ databases">
        <authorList>
            <person name="McCorrison J."/>
            <person name="Sanka R."/>
            <person name="Torralba M."/>
            <person name="Gillis M."/>
            <person name="Haft D.H."/>
            <person name="Methe B."/>
            <person name="Sutton G."/>
            <person name="Nelson K.E."/>
        </authorList>
    </citation>
    <scope>NUCLEOTIDE SEQUENCE [LARGE SCALE GENOMIC DNA]</scope>
    <source>
        <strain evidence="2 3">DNF00320</strain>
    </source>
</reference>
<protein>
    <recommendedName>
        <fullName evidence="1">DUF4365 domain-containing protein</fullName>
    </recommendedName>
</protein>
<organism evidence="2 3">
    <name type="scientific">Prevotella bivia DNF00320</name>
    <dbReference type="NCBI Taxonomy" id="1401068"/>
    <lineage>
        <taxon>Bacteria</taxon>
        <taxon>Pseudomonadati</taxon>
        <taxon>Bacteroidota</taxon>
        <taxon>Bacteroidia</taxon>
        <taxon>Bacteroidales</taxon>
        <taxon>Prevotellaceae</taxon>
        <taxon>Prevotella</taxon>
    </lineage>
</organism>
<name>A0A096A319_9BACT</name>
<dbReference type="InterPro" id="IPR025375">
    <property type="entry name" value="DUF4365"/>
</dbReference>
<accession>A0A096A319</accession>
<dbReference type="AlphaFoldDB" id="A0A096A319"/>